<evidence type="ECO:0000313" key="3">
    <source>
        <dbReference type="Proteomes" id="UP000241208"/>
    </source>
</evidence>
<reference evidence="2 3" key="1">
    <citation type="journal article" date="2016" name="Front. Microbiol.">
        <title>Comprehensive Phylogenetic Analysis of Bovine Non-aureus Staphylococci Species Based on Whole-Genome Sequencing.</title>
        <authorList>
            <person name="Naushad S."/>
            <person name="Barkema H.W."/>
            <person name="Luby C."/>
            <person name="Condas L.A."/>
            <person name="Nobrega D.B."/>
            <person name="Carson D.A."/>
            <person name="De Buck J."/>
        </authorList>
    </citation>
    <scope>NUCLEOTIDE SEQUENCE [LARGE SCALE GENOMIC DNA]</scope>
    <source>
        <strain evidence="2 3">SNUC 3829</strain>
    </source>
</reference>
<sequence length="60" mass="7128">ATVVSSVPLLVIFVMMMYSFIQTLNKDRLKLQRRADKYKEIERRSLRITQIGEKKQDDNL</sequence>
<keyword evidence="1" id="KW-0472">Membrane</keyword>
<organism evidence="2 3">
    <name type="scientific">Staphylococcus cohnii</name>
    <dbReference type="NCBI Taxonomy" id="29382"/>
    <lineage>
        <taxon>Bacteria</taxon>
        <taxon>Bacillati</taxon>
        <taxon>Bacillota</taxon>
        <taxon>Bacilli</taxon>
        <taxon>Bacillales</taxon>
        <taxon>Staphylococcaceae</taxon>
        <taxon>Staphylococcus</taxon>
        <taxon>Staphylococcus cohnii species complex</taxon>
    </lineage>
</organism>
<feature type="transmembrane region" description="Helical" evidence="1">
    <location>
        <begin position="6"/>
        <end position="24"/>
    </location>
</feature>
<dbReference type="AlphaFoldDB" id="A0A2T4LJZ9"/>
<gene>
    <name evidence="2" type="ORF">BUY34_14575</name>
</gene>
<name>A0A2T4LJZ9_9STAP</name>
<protein>
    <submittedName>
        <fullName evidence="2">Choline transporter</fullName>
    </submittedName>
</protein>
<evidence type="ECO:0000313" key="2">
    <source>
        <dbReference type="EMBL" id="PTF52853.1"/>
    </source>
</evidence>
<evidence type="ECO:0000256" key="1">
    <source>
        <dbReference type="SAM" id="Phobius"/>
    </source>
</evidence>
<accession>A0A2T4LJZ9</accession>
<keyword evidence="1" id="KW-0812">Transmembrane</keyword>
<proteinExistence type="predicted"/>
<keyword evidence="1" id="KW-1133">Transmembrane helix</keyword>
<dbReference type="EMBL" id="PYZR01000533">
    <property type="protein sequence ID" value="PTF52853.1"/>
    <property type="molecule type" value="Genomic_DNA"/>
</dbReference>
<comment type="caution">
    <text evidence="2">The sequence shown here is derived from an EMBL/GenBank/DDBJ whole genome shotgun (WGS) entry which is preliminary data.</text>
</comment>
<dbReference type="Proteomes" id="UP000241208">
    <property type="component" value="Unassembled WGS sequence"/>
</dbReference>
<feature type="non-terminal residue" evidence="2">
    <location>
        <position position="1"/>
    </location>
</feature>